<dbReference type="PANTHER" id="PTHR45527:SF1">
    <property type="entry name" value="FATTY ACID SYNTHASE"/>
    <property type="match status" value="1"/>
</dbReference>
<comment type="caution">
    <text evidence="4">The sequence shown here is derived from an EMBL/GenBank/DDBJ whole genome shotgun (WGS) entry which is preliminary data.</text>
</comment>
<dbReference type="InterPro" id="IPR000873">
    <property type="entry name" value="AMP-dep_synth/lig_dom"/>
</dbReference>
<dbReference type="InterPro" id="IPR044894">
    <property type="entry name" value="TubC_N_sf"/>
</dbReference>
<dbReference type="Gene3D" id="2.30.38.10">
    <property type="entry name" value="Luciferase, Domain 3"/>
    <property type="match status" value="1"/>
</dbReference>
<dbReference type="InterPro" id="IPR023213">
    <property type="entry name" value="CAT-like_dom_sf"/>
</dbReference>
<dbReference type="Gene3D" id="3.40.50.980">
    <property type="match status" value="2"/>
</dbReference>
<dbReference type="InterPro" id="IPR001242">
    <property type="entry name" value="Condensation_dom"/>
</dbReference>
<dbReference type="Gene3D" id="3.30.559.30">
    <property type="entry name" value="Nonribosomal peptide synthetase, condensation domain"/>
    <property type="match status" value="1"/>
</dbReference>
<evidence type="ECO:0000313" key="5">
    <source>
        <dbReference type="Proteomes" id="UP000660381"/>
    </source>
</evidence>
<dbReference type="InterPro" id="IPR020845">
    <property type="entry name" value="AMP-binding_CS"/>
</dbReference>
<evidence type="ECO:0000259" key="2">
    <source>
        <dbReference type="Pfam" id="PF00668"/>
    </source>
</evidence>
<dbReference type="Proteomes" id="UP000660381">
    <property type="component" value="Unassembled WGS sequence"/>
</dbReference>
<name>A0ABR8JA19_9NOST</name>
<dbReference type="Pfam" id="PF18563">
    <property type="entry name" value="TubC_N"/>
    <property type="match status" value="1"/>
</dbReference>
<dbReference type="Pfam" id="PF00668">
    <property type="entry name" value="Condensation"/>
    <property type="match status" value="1"/>
</dbReference>
<protein>
    <submittedName>
        <fullName evidence="4">Amino acid adenylation domain-containing protein</fullName>
    </submittedName>
</protein>
<evidence type="ECO:0000259" key="3">
    <source>
        <dbReference type="Pfam" id="PF18563"/>
    </source>
</evidence>
<dbReference type="EMBL" id="JACJTQ010000097">
    <property type="protein sequence ID" value="MBD2695228.1"/>
    <property type="molecule type" value="Genomic_DNA"/>
</dbReference>
<reference evidence="4 5" key="1">
    <citation type="journal article" date="2020" name="ISME J.">
        <title>Comparative genomics reveals insights into cyanobacterial evolution and habitat adaptation.</title>
        <authorList>
            <person name="Chen M.Y."/>
            <person name="Teng W.K."/>
            <person name="Zhao L."/>
            <person name="Hu C.X."/>
            <person name="Zhou Y.K."/>
            <person name="Han B.P."/>
            <person name="Song L.R."/>
            <person name="Shu W.S."/>
        </authorList>
    </citation>
    <scope>NUCLEOTIDE SEQUENCE [LARGE SCALE GENOMIC DNA]</scope>
    <source>
        <strain evidence="4 5">FACHB-362</strain>
    </source>
</reference>
<dbReference type="PROSITE" id="PS00455">
    <property type="entry name" value="AMP_BINDING"/>
    <property type="match status" value="1"/>
</dbReference>
<accession>A0ABR8JA19</accession>
<feature type="domain" description="Condensation" evidence="2">
    <location>
        <begin position="75"/>
        <end position="521"/>
    </location>
</feature>
<dbReference type="Gene3D" id="3.30.559.10">
    <property type="entry name" value="Chloramphenicol acetyltransferase-like domain"/>
    <property type="match status" value="1"/>
</dbReference>
<dbReference type="InterPro" id="IPR010071">
    <property type="entry name" value="AA_adenyl_dom"/>
</dbReference>
<feature type="domain" description="TubC N-terminal docking" evidence="3">
    <location>
        <begin position="4"/>
        <end position="55"/>
    </location>
</feature>
<evidence type="ECO:0000259" key="1">
    <source>
        <dbReference type="Pfam" id="PF00501"/>
    </source>
</evidence>
<keyword evidence="5" id="KW-1185">Reference proteome</keyword>
<dbReference type="InterPro" id="IPR041464">
    <property type="entry name" value="TubC_N"/>
</dbReference>
<organism evidence="4 5">
    <name type="scientific">Anabaena catenula FACHB-362</name>
    <dbReference type="NCBI Taxonomy" id="2692877"/>
    <lineage>
        <taxon>Bacteria</taxon>
        <taxon>Bacillati</taxon>
        <taxon>Cyanobacteriota</taxon>
        <taxon>Cyanophyceae</taxon>
        <taxon>Nostocales</taxon>
        <taxon>Nostocaceae</taxon>
        <taxon>Anabaena</taxon>
    </lineage>
</organism>
<dbReference type="SUPFAM" id="SSF56801">
    <property type="entry name" value="Acetyl-CoA synthetase-like"/>
    <property type="match status" value="1"/>
</dbReference>
<dbReference type="CDD" id="cd19531">
    <property type="entry name" value="LCL_NRPS-like"/>
    <property type="match status" value="1"/>
</dbReference>
<dbReference type="Pfam" id="PF00501">
    <property type="entry name" value="AMP-binding"/>
    <property type="match status" value="1"/>
</dbReference>
<gene>
    <name evidence="4" type="ORF">H6G68_26535</name>
</gene>
<dbReference type="PANTHER" id="PTHR45527">
    <property type="entry name" value="NONRIBOSOMAL PEPTIDE SYNTHETASE"/>
    <property type="match status" value="1"/>
</dbReference>
<feature type="domain" description="AMP-dependent synthetase/ligase" evidence="1">
    <location>
        <begin position="542"/>
        <end position="896"/>
    </location>
</feature>
<evidence type="ECO:0000313" key="4">
    <source>
        <dbReference type="EMBL" id="MBD2695228.1"/>
    </source>
</evidence>
<sequence length="910" mass="102743">MKPIQEFLSEIAAMDIKLHIKGNGLRCNAPPGVLTSEIRTQLADRKAEIVKFLQETKLNSSSEFEAIFSVNRNNQPLPLSWAQERLWFLKQLEGASATYNEFTAIRIIGKLNISALEKAFSEIVRRHKVLHSNFKLVDNTPVQLINPEAHLKMFLVDLRQLSEFQRENLVKQLAQQEKNTNFNLETDLLLRVKILQLSTLENVLFVTAHHIVCDGWSTGIFIKEFSILYEAFCLGKDSPLQELPIQYGDFAVWQRQWLSKERLQNQLNYWKQQLDGAPSLLQLPTDRNRPSVQTFEGATQTFTLNPQLTQKLRRLTQQSGATLFMTLLAAFATLLHRYSGQSDIVIGSPIANRNRSEIESLIGFFVNTLVLRSRFENNPSFEDLLAQVRETTLQAYENQDVPFEQVVAALQPQRSLSHSPLFQVMFTLENAPFGKLELPGCNWCALNQQSTIAKFDLTLSITETNQGLLGSWEYNTDLFDNSTIERMAGHFHNLLSAIVKNPQQTAGELPLLSAAEHHQLLVEWNNTATEYPRDKFIHQLIAEQAEKKPEATAVVFQGERLTYRELNKQANQLAHYLRSLGVGTETIVSVFLEKSLNLIFTVLGILKSGAAYLPLDPSYPSDRLKLMLEDANPPVIITTSLLKDSLPSHNAKVICLDIDQEILAQQSSENPSNQTQNHNLTYIIYTSGSTGKPKGVMIKQRSLVNAYLAWEEAYRLTTDTTSHLQMASFSFDVFAGDFVRALCSGAKLVLCPRDLVLESKKLYELMLQEQVDCAEFVPAVLRNLVKYLERSKQNLGFMKLLAAGSDSWYLSEYQQIQNLCGSQTRLINSYGVSEATIDSTYFETDTIDLSSDCLIPIGRPIANTQIYILDSHLQLVPIGVPGELYIGGDGLAKGYLNRPELTQEKFILNP</sequence>
<dbReference type="Gene3D" id="1.10.10.1830">
    <property type="entry name" value="Non-ribosomal peptide synthase, adenylation domain"/>
    <property type="match status" value="1"/>
</dbReference>
<dbReference type="SUPFAM" id="SSF52777">
    <property type="entry name" value="CoA-dependent acyltransferases"/>
    <property type="match status" value="2"/>
</dbReference>
<feature type="non-terminal residue" evidence="4">
    <location>
        <position position="910"/>
    </location>
</feature>
<dbReference type="NCBIfam" id="TIGR01733">
    <property type="entry name" value="AA-adenyl-dom"/>
    <property type="match status" value="1"/>
</dbReference>
<dbReference type="RefSeq" id="WP_190909316.1">
    <property type="nucleotide sequence ID" value="NZ_JACJTQ010000097.1"/>
</dbReference>
<proteinExistence type="predicted"/>